<protein>
    <submittedName>
        <fullName evidence="2">Uncharacterized protein</fullName>
    </submittedName>
</protein>
<name>A0A1Y6LFI3_ZYMTR</name>
<dbReference type="AlphaFoldDB" id="A0A1Y6LFI3"/>
<sequence length="90" mass="10041">MQFLLRWAFAHGLFLNLAAAATVTSSSTSIITVVPESFVVTSTVTSSAAGGVDRSQWLYQRMNDNWKTWNLEKLVGKVNRLGQYDVYTSH</sequence>
<evidence type="ECO:0000256" key="1">
    <source>
        <dbReference type="SAM" id="SignalP"/>
    </source>
</evidence>
<gene>
    <name evidence="2" type="ORF">ZT1A5_G4752</name>
</gene>
<evidence type="ECO:0000313" key="2">
    <source>
        <dbReference type="EMBL" id="SMY23312.1"/>
    </source>
</evidence>
<organism evidence="2 3">
    <name type="scientific">Zymoseptoria tritici ST99CH_1A5</name>
    <dbReference type="NCBI Taxonomy" id="1276529"/>
    <lineage>
        <taxon>Eukaryota</taxon>
        <taxon>Fungi</taxon>
        <taxon>Dikarya</taxon>
        <taxon>Ascomycota</taxon>
        <taxon>Pezizomycotina</taxon>
        <taxon>Dothideomycetes</taxon>
        <taxon>Dothideomycetidae</taxon>
        <taxon>Mycosphaerellales</taxon>
        <taxon>Mycosphaerellaceae</taxon>
        <taxon>Zymoseptoria</taxon>
    </lineage>
</organism>
<feature type="signal peptide" evidence="1">
    <location>
        <begin position="1"/>
        <end position="20"/>
    </location>
</feature>
<keyword evidence="1" id="KW-0732">Signal</keyword>
<reference evidence="2 3" key="1">
    <citation type="submission" date="2016-10" db="EMBL/GenBank/DDBJ databases">
        <authorList>
            <person name="Varghese N."/>
        </authorList>
    </citation>
    <scope>NUCLEOTIDE SEQUENCE [LARGE SCALE GENOMIC DNA]</scope>
</reference>
<dbReference type="Proteomes" id="UP000215453">
    <property type="component" value="Chromosome 4"/>
</dbReference>
<proteinExistence type="predicted"/>
<dbReference type="EMBL" id="LT882679">
    <property type="protein sequence ID" value="SMY23312.1"/>
    <property type="molecule type" value="Genomic_DNA"/>
</dbReference>
<feature type="chain" id="PRO_5013323305" evidence="1">
    <location>
        <begin position="21"/>
        <end position="90"/>
    </location>
</feature>
<accession>A0A1Y6LFI3</accession>
<evidence type="ECO:0000313" key="3">
    <source>
        <dbReference type="Proteomes" id="UP000215453"/>
    </source>
</evidence>